<sequence length="94" mass="10710">SPQPDRFDSPYCPNNEEAAEIKLLLIEPSLRLERINSELADIQIVIDKLTEERTRLGAYVDAHTALISPFRRLPLNVIQEIFIASIPTHRNCVT</sequence>
<protein>
    <submittedName>
        <fullName evidence="1">Uncharacterized protein</fullName>
    </submittedName>
</protein>
<feature type="non-terminal residue" evidence="1">
    <location>
        <position position="1"/>
    </location>
</feature>
<dbReference type="AlphaFoldDB" id="A0AAD7DEI0"/>
<evidence type="ECO:0000313" key="1">
    <source>
        <dbReference type="EMBL" id="KAJ7689617.1"/>
    </source>
</evidence>
<name>A0AAD7DEI0_MYCRO</name>
<comment type="caution">
    <text evidence="1">The sequence shown here is derived from an EMBL/GenBank/DDBJ whole genome shotgun (WGS) entry which is preliminary data.</text>
</comment>
<dbReference type="EMBL" id="JARKIE010000071">
    <property type="protein sequence ID" value="KAJ7689617.1"/>
    <property type="molecule type" value="Genomic_DNA"/>
</dbReference>
<reference evidence="1" key="1">
    <citation type="submission" date="2023-03" db="EMBL/GenBank/DDBJ databases">
        <title>Massive genome expansion in bonnet fungi (Mycena s.s.) driven by repeated elements and novel gene families across ecological guilds.</title>
        <authorList>
            <consortium name="Lawrence Berkeley National Laboratory"/>
            <person name="Harder C.B."/>
            <person name="Miyauchi S."/>
            <person name="Viragh M."/>
            <person name="Kuo A."/>
            <person name="Thoen E."/>
            <person name="Andreopoulos B."/>
            <person name="Lu D."/>
            <person name="Skrede I."/>
            <person name="Drula E."/>
            <person name="Henrissat B."/>
            <person name="Morin E."/>
            <person name="Kohler A."/>
            <person name="Barry K."/>
            <person name="LaButti K."/>
            <person name="Morin E."/>
            <person name="Salamov A."/>
            <person name="Lipzen A."/>
            <person name="Mereny Z."/>
            <person name="Hegedus B."/>
            <person name="Baldrian P."/>
            <person name="Stursova M."/>
            <person name="Weitz H."/>
            <person name="Taylor A."/>
            <person name="Grigoriev I.V."/>
            <person name="Nagy L.G."/>
            <person name="Martin F."/>
            <person name="Kauserud H."/>
        </authorList>
    </citation>
    <scope>NUCLEOTIDE SEQUENCE</scope>
    <source>
        <strain evidence="1">CBHHK067</strain>
    </source>
</reference>
<proteinExistence type="predicted"/>
<accession>A0AAD7DEI0</accession>
<dbReference type="Proteomes" id="UP001221757">
    <property type="component" value="Unassembled WGS sequence"/>
</dbReference>
<keyword evidence="2" id="KW-1185">Reference proteome</keyword>
<organism evidence="1 2">
    <name type="scientific">Mycena rosella</name>
    <name type="common">Pink bonnet</name>
    <name type="synonym">Agaricus rosellus</name>
    <dbReference type="NCBI Taxonomy" id="1033263"/>
    <lineage>
        <taxon>Eukaryota</taxon>
        <taxon>Fungi</taxon>
        <taxon>Dikarya</taxon>
        <taxon>Basidiomycota</taxon>
        <taxon>Agaricomycotina</taxon>
        <taxon>Agaricomycetes</taxon>
        <taxon>Agaricomycetidae</taxon>
        <taxon>Agaricales</taxon>
        <taxon>Marasmiineae</taxon>
        <taxon>Mycenaceae</taxon>
        <taxon>Mycena</taxon>
    </lineage>
</organism>
<gene>
    <name evidence="1" type="ORF">B0H17DRAFT_937187</name>
</gene>
<evidence type="ECO:0000313" key="2">
    <source>
        <dbReference type="Proteomes" id="UP001221757"/>
    </source>
</evidence>